<evidence type="ECO:0000313" key="3">
    <source>
        <dbReference type="Proteomes" id="UP001595937"/>
    </source>
</evidence>
<reference evidence="3" key="1">
    <citation type="journal article" date="2019" name="Int. J. Syst. Evol. Microbiol.">
        <title>The Global Catalogue of Microorganisms (GCM) 10K type strain sequencing project: providing services to taxonomists for standard genome sequencing and annotation.</title>
        <authorList>
            <consortium name="The Broad Institute Genomics Platform"/>
            <consortium name="The Broad Institute Genome Sequencing Center for Infectious Disease"/>
            <person name="Wu L."/>
            <person name="Ma J."/>
        </authorList>
    </citation>
    <scope>NUCLEOTIDE SEQUENCE [LARGE SCALE GENOMIC DNA]</scope>
    <source>
        <strain evidence="3">CGMCC 1.16455</strain>
    </source>
</reference>
<evidence type="ECO:0000256" key="1">
    <source>
        <dbReference type="SAM" id="Phobius"/>
    </source>
</evidence>
<feature type="transmembrane region" description="Helical" evidence="1">
    <location>
        <begin position="75"/>
        <end position="93"/>
    </location>
</feature>
<dbReference type="GeneID" id="303298884"/>
<dbReference type="EMBL" id="JBHSLN010000079">
    <property type="protein sequence ID" value="MFC5298672.1"/>
    <property type="molecule type" value="Genomic_DNA"/>
</dbReference>
<feature type="transmembrane region" description="Helical" evidence="1">
    <location>
        <begin position="136"/>
        <end position="154"/>
    </location>
</feature>
<feature type="transmembrane region" description="Helical" evidence="1">
    <location>
        <begin position="99"/>
        <end position="124"/>
    </location>
</feature>
<keyword evidence="1" id="KW-1133">Transmembrane helix</keyword>
<dbReference type="Proteomes" id="UP001595937">
    <property type="component" value="Unassembled WGS sequence"/>
</dbReference>
<comment type="caution">
    <text evidence="2">The sequence shown here is derived from an EMBL/GenBank/DDBJ whole genome shotgun (WGS) entry which is preliminary data.</text>
</comment>
<proteinExistence type="predicted"/>
<dbReference type="RefSeq" id="WP_343926007.1">
    <property type="nucleotide sequence ID" value="NZ_BAAAIR010000049.1"/>
</dbReference>
<name>A0ABW0FHB7_9MICO</name>
<keyword evidence="1" id="KW-0472">Membrane</keyword>
<keyword evidence="1" id="KW-0812">Transmembrane</keyword>
<protein>
    <submittedName>
        <fullName evidence="2">Uncharacterized protein</fullName>
    </submittedName>
</protein>
<feature type="transmembrane region" description="Helical" evidence="1">
    <location>
        <begin position="25"/>
        <end position="41"/>
    </location>
</feature>
<keyword evidence="3" id="KW-1185">Reference proteome</keyword>
<feature type="transmembrane region" description="Helical" evidence="1">
    <location>
        <begin position="47"/>
        <end position="68"/>
    </location>
</feature>
<sequence length="182" mass="18527">MRLGAFIDPIAEFLLGLRRVSATHWLLRLVGIGAMLLALVGTLPGGLFVHIGTGIITLAVMGSLLVQALRPDSDVGLLAPAAIILALAGQGDLSLLRAAGVGLALLLSHVAFALAATLPAHGVFERSAWILGGRGLLLVLAVSVLAGLLVVALSGVHVGSWMLVLGILGAIGLFVTVMPRST</sequence>
<gene>
    <name evidence="2" type="ORF">ACFPK8_14250</name>
</gene>
<feature type="transmembrane region" description="Helical" evidence="1">
    <location>
        <begin position="160"/>
        <end position="178"/>
    </location>
</feature>
<evidence type="ECO:0000313" key="2">
    <source>
        <dbReference type="EMBL" id="MFC5298672.1"/>
    </source>
</evidence>
<organism evidence="2 3">
    <name type="scientific">Brachybacterium tyrofermentans</name>
    <dbReference type="NCBI Taxonomy" id="47848"/>
    <lineage>
        <taxon>Bacteria</taxon>
        <taxon>Bacillati</taxon>
        <taxon>Actinomycetota</taxon>
        <taxon>Actinomycetes</taxon>
        <taxon>Micrococcales</taxon>
        <taxon>Dermabacteraceae</taxon>
        <taxon>Brachybacterium</taxon>
    </lineage>
</organism>
<accession>A0ABW0FHB7</accession>